<accession>A0AAJ4MS69</accession>
<dbReference type="InterPro" id="IPR016181">
    <property type="entry name" value="Acyl_CoA_acyltransferase"/>
</dbReference>
<dbReference type="Gene3D" id="3.40.630.30">
    <property type="match status" value="1"/>
</dbReference>
<gene>
    <name evidence="2" type="ORF">J3P46_26605</name>
</gene>
<dbReference type="CDD" id="cd04301">
    <property type="entry name" value="NAT_SF"/>
    <property type="match status" value="1"/>
</dbReference>
<dbReference type="PANTHER" id="PTHR43233">
    <property type="entry name" value="FAMILY N-ACETYLTRANSFERASE, PUTATIVE (AFU_ORTHOLOGUE AFUA_6G03350)-RELATED"/>
    <property type="match status" value="1"/>
</dbReference>
<dbReference type="PANTHER" id="PTHR43233:SF1">
    <property type="entry name" value="FAMILY N-ACETYLTRANSFERASE, PUTATIVE (AFU_ORTHOLOGUE AFUA_6G03350)-RELATED"/>
    <property type="match status" value="1"/>
</dbReference>
<name>A0AAJ4MS69_9BURK</name>
<dbReference type="AlphaFoldDB" id="A0AAJ4MS69"/>
<proteinExistence type="predicted"/>
<reference evidence="2 3" key="1">
    <citation type="submission" date="2021-03" db="EMBL/GenBank/DDBJ databases">
        <title>Draft genome sequence of Janthinobacterium sp. strain PLB02 isolated from infected primmorphs (Lubomirskia baicalensis).</title>
        <authorList>
            <person name="Chernogor L.I."/>
            <person name="Belikov S.I."/>
            <person name="Petrushin I.S."/>
        </authorList>
    </citation>
    <scope>NUCLEOTIDE SEQUENCE [LARGE SCALE GENOMIC DNA]</scope>
    <source>
        <strain evidence="2 3">PLB02</strain>
    </source>
</reference>
<dbReference type="GO" id="GO:0016747">
    <property type="term" value="F:acyltransferase activity, transferring groups other than amino-acyl groups"/>
    <property type="evidence" value="ECO:0007669"/>
    <property type="project" value="InterPro"/>
</dbReference>
<dbReference type="Pfam" id="PF13508">
    <property type="entry name" value="Acetyltransf_7"/>
    <property type="match status" value="1"/>
</dbReference>
<sequence length="170" mass="18075">MGNIARGEKSLPSRKSIAAYNCRSKLFLQETALTAASPYTIRLAIPASATYQHLRVAAGLSAKTTEAAARGLPNSLFAVQVLHGDEVVGMGRIIGDGGCFFQVVDIAVLPAHQGKGLGKLIMREIRQFIDSDVPESAYVSLIADGQAQDLYAQFGFKHTAPASVGMALKR</sequence>
<feature type="domain" description="N-acetyltransferase" evidence="1">
    <location>
        <begin position="39"/>
        <end position="170"/>
    </location>
</feature>
<dbReference type="EMBL" id="CP071520">
    <property type="protein sequence ID" value="QSX96148.1"/>
    <property type="molecule type" value="Genomic_DNA"/>
</dbReference>
<dbReference type="PROSITE" id="PS51186">
    <property type="entry name" value="GNAT"/>
    <property type="match status" value="1"/>
</dbReference>
<evidence type="ECO:0000313" key="3">
    <source>
        <dbReference type="Proteomes" id="UP000662821"/>
    </source>
</evidence>
<dbReference type="Proteomes" id="UP000662821">
    <property type="component" value="Chromosome"/>
</dbReference>
<evidence type="ECO:0000259" key="1">
    <source>
        <dbReference type="PROSITE" id="PS51186"/>
    </source>
</evidence>
<dbReference type="InterPro" id="IPR000182">
    <property type="entry name" value="GNAT_dom"/>
</dbReference>
<protein>
    <submittedName>
        <fullName evidence="2">GNAT family N-acetyltransferase</fullName>
    </submittedName>
</protein>
<dbReference type="SUPFAM" id="SSF55729">
    <property type="entry name" value="Acyl-CoA N-acyltransferases (Nat)"/>
    <property type="match status" value="1"/>
</dbReference>
<dbReference type="InterPro" id="IPR053144">
    <property type="entry name" value="Acetyltransferase_Butenolide"/>
</dbReference>
<organism evidence="2 3">
    <name type="scientific">Janthinobacterium lividum</name>
    <dbReference type="NCBI Taxonomy" id="29581"/>
    <lineage>
        <taxon>Bacteria</taxon>
        <taxon>Pseudomonadati</taxon>
        <taxon>Pseudomonadota</taxon>
        <taxon>Betaproteobacteria</taxon>
        <taxon>Burkholderiales</taxon>
        <taxon>Oxalobacteraceae</taxon>
        <taxon>Janthinobacterium</taxon>
    </lineage>
</organism>
<evidence type="ECO:0000313" key="2">
    <source>
        <dbReference type="EMBL" id="QSX96148.1"/>
    </source>
</evidence>